<keyword evidence="4 11" id="KW-0808">Transferase</keyword>
<evidence type="ECO:0000256" key="1">
    <source>
        <dbReference type="ARBA" id="ARBA00022490"/>
    </source>
</evidence>
<evidence type="ECO:0000313" key="11">
    <source>
        <dbReference type="EMBL" id="PTQ89897.1"/>
    </source>
</evidence>
<comment type="caution">
    <text evidence="11">The sequence shown here is derived from an EMBL/GenBank/DDBJ whole genome shotgun (WGS) entry which is preliminary data.</text>
</comment>
<feature type="binding site" evidence="7">
    <location>
        <begin position="216"/>
        <end position="219"/>
    </location>
    <ligand>
        <name>S-adenosyl-L-methionine</name>
        <dbReference type="ChEBI" id="CHEBI:59789"/>
    </ligand>
</feature>
<evidence type="ECO:0000259" key="10">
    <source>
        <dbReference type="Pfam" id="PF21239"/>
    </source>
</evidence>
<evidence type="ECO:0000256" key="7">
    <source>
        <dbReference type="PIRSR" id="PIRSR028774-2"/>
    </source>
</evidence>
<dbReference type="AlphaFoldDB" id="A0A2T5J0P0"/>
<reference evidence="11 12" key="1">
    <citation type="submission" date="2018-04" db="EMBL/GenBank/DDBJ databases">
        <title>Genomic Encyclopedia of Archaeal and Bacterial Type Strains, Phase II (KMG-II): from individual species to whole genera.</title>
        <authorList>
            <person name="Goeker M."/>
        </authorList>
    </citation>
    <scope>NUCLEOTIDE SEQUENCE [LARGE SCALE GENOMIC DNA]</scope>
    <source>
        <strain evidence="11 12">DSM 5822</strain>
    </source>
</reference>
<evidence type="ECO:0000256" key="4">
    <source>
        <dbReference type="ARBA" id="ARBA00022679"/>
    </source>
</evidence>
<dbReference type="RefSeq" id="WP_107865409.1">
    <property type="nucleotide sequence ID" value="NZ_QAON01000005.1"/>
</dbReference>
<dbReference type="Pfam" id="PF01728">
    <property type="entry name" value="FtsJ"/>
    <property type="match status" value="1"/>
</dbReference>
<dbReference type="Proteomes" id="UP000244223">
    <property type="component" value="Unassembled WGS sequence"/>
</dbReference>
<dbReference type="Pfam" id="PF18125">
    <property type="entry name" value="RlmM_FDX"/>
    <property type="match status" value="1"/>
</dbReference>
<keyword evidence="1" id="KW-0963">Cytoplasm</keyword>
<dbReference type="Gene3D" id="3.40.50.150">
    <property type="entry name" value="Vaccinia Virus protein VP39"/>
    <property type="match status" value="1"/>
</dbReference>
<gene>
    <name evidence="11" type="ORF">C8N29_105226</name>
</gene>
<dbReference type="SUPFAM" id="SSF53335">
    <property type="entry name" value="S-adenosyl-L-methionine-dependent methyltransferases"/>
    <property type="match status" value="1"/>
</dbReference>
<dbReference type="InterPro" id="IPR029063">
    <property type="entry name" value="SAM-dependent_MTases_sf"/>
</dbReference>
<dbReference type="GO" id="GO:0032259">
    <property type="term" value="P:methylation"/>
    <property type="evidence" value="ECO:0007669"/>
    <property type="project" value="UniProtKB-KW"/>
</dbReference>
<dbReference type="GO" id="GO:0006364">
    <property type="term" value="P:rRNA processing"/>
    <property type="evidence" value="ECO:0007669"/>
    <property type="project" value="UniProtKB-KW"/>
</dbReference>
<evidence type="ECO:0000313" key="12">
    <source>
        <dbReference type="Proteomes" id="UP000244223"/>
    </source>
</evidence>
<evidence type="ECO:0000256" key="6">
    <source>
        <dbReference type="PIRSR" id="PIRSR028774-1"/>
    </source>
</evidence>
<dbReference type="InterPro" id="IPR011224">
    <property type="entry name" value="rRNA_MeTrfase_M"/>
</dbReference>
<dbReference type="InterPro" id="IPR048646">
    <property type="entry name" value="RlmM_THUMP-like"/>
</dbReference>
<dbReference type="Gene3D" id="3.30.2300.20">
    <property type="match status" value="1"/>
</dbReference>
<evidence type="ECO:0000256" key="3">
    <source>
        <dbReference type="ARBA" id="ARBA00022603"/>
    </source>
</evidence>
<feature type="active site" description="Proton acceptor" evidence="6">
    <location>
        <position position="300"/>
    </location>
</feature>
<dbReference type="InterPro" id="IPR002877">
    <property type="entry name" value="RNA_MeTrfase_FtsJ_dom"/>
</dbReference>
<dbReference type="InterPro" id="IPR040739">
    <property type="entry name" value="RlmM_FDX"/>
</dbReference>
<evidence type="ECO:0000256" key="2">
    <source>
        <dbReference type="ARBA" id="ARBA00022552"/>
    </source>
</evidence>
<feature type="domain" description="Ribosomal RNA methyltransferase FtsJ" evidence="8">
    <location>
        <begin position="181"/>
        <end position="273"/>
    </location>
</feature>
<dbReference type="Gene3D" id="3.30.70.2810">
    <property type="match status" value="1"/>
</dbReference>
<organism evidence="11 12">
    <name type="scientific">Agitococcus lubricus</name>
    <dbReference type="NCBI Taxonomy" id="1077255"/>
    <lineage>
        <taxon>Bacteria</taxon>
        <taxon>Pseudomonadati</taxon>
        <taxon>Pseudomonadota</taxon>
        <taxon>Gammaproteobacteria</taxon>
        <taxon>Moraxellales</taxon>
        <taxon>Moraxellaceae</taxon>
        <taxon>Agitococcus</taxon>
    </lineage>
</organism>
<name>A0A2T5J0P0_9GAMM</name>
<dbReference type="PIRSF" id="PIRSF028774">
    <property type="entry name" value="UCP028774"/>
    <property type="match status" value="1"/>
</dbReference>
<dbReference type="GO" id="GO:0008168">
    <property type="term" value="F:methyltransferase activity"/>
    <property type="evidence" value="ECO:0007669"/>
    <property type="project" value="UniProtKB-KW"/>
</dbReference>
<feature type="domain" description="Ribosomal RNA large subunit methyltransferase M THUMP-like" evidence="10">
    <location>
        <begin position="84"/>
        <end position="158"/>
    </location>
</feature>
<proteinExistence type="predicted"/>
<feature type="domain" description="RlmM ferredoxin-like" evidence="9">
    <location>
        <begin position="4"/>
        <end position="70"/>
    </location>
</feature>
<feature type="binding site" evidence="7">
    <location>
        <position position="183"/>
    </location>
    <ligand>
        <name>S-adenosyl-L-methionine</name>
        <dbReference type="ChEBI" id="CHEBI:59789"/>
    </ligand>
</feature>
<feature type="binding site" evidence="7">
    <location>
        <position position="235"/>
    </location>
    <ligand>
        <name>S-adenosyl-L-methionine</name>
        <dbReference type="ChEBI" id="CHEBI:59789"/>
    </ligand>
</feature>
<dbReference type="PANTHER" id="PTHR37524:SF2">
    <property type="entry name" value="RIBOSOMAL RNA METHYLTRANSFERASE FTSJ DOMAIN-CONTAINING PROTEIN"/>
    <property type="match status" value="1"/>
</dbReference>
<protein>
    <submittedName>
        <fullName evidence="11">23S rRNA (Cytidine2498-2'-O)-methyltransferase</fullName>
    </submittedName>
</protein>
<feature type="binding site" evidence="7">
    <location>
        <position position="255"/>
    </location>
    <ligand>
        <name>S-adenosyl-L-methionine</name>
        <dbReference type="ChEBI" id="CHEBI:59789"/>
    </ligand>
</feature>
<evidence type="ECO:0000259" key="8">
    <source>
        <dbReference type="Pfam" id="PF01728"/>
    </source>
</evidence>
<dbReference type="PANTHER" id="PTHR37524">
    <property type="entry name" value="RIBOSOMAL RNA LARGE SUBUNIT METHYLTRANSFERASE M"/>
    <property type="match status" value="1"/>
</dbReference>
<sequence length="349" mass="39745">MTNAYLIYCRAGFEKEATAELQHVASQYDWQGYVKSKTDSAFVLFCGQDLPTTGKQAPQWRDLVFARQLLFLKHSEPLTLNAEDRISALIAACDGMFYHDVVFEGADTNEGKSLAGFFKSFAPAFTSVLKKRTLLRKKAEQRLHLFFLDSTTVYIAYSQMNNSSPWPMGIPRLRFPKDAPSRSTLKLEEAFHYYLDSDTQQNWLREGMTGVDLGAAPGGWTWQLVDRGLQVTAIDNGTMDKALMQSGQVEHLKVDGFKYRPERPVTWLVCDMIESPARVAQTIASWIADGDAQKAIFNLKLPMKKRFEELLHCQALMDGILSAKNVDYRLAFKQLYHDREEVTGYLYRC</sequence>
<dbReference type="Pfam" id="PF21239">
    <property type="entry name" value="RLMM_N"/>
    <property type="match status" value="1"/>
</dbReference>
<accession>A0A2T5J0P0</accession>
<keyword evidence="2" id="KW-0698">rRNA processing</keyword>
<feature type="binding site" evidence="7">
    <location>
        <position position="271"/>
    </location>
    <ligand>
        <name>S-adenosyl-L-methionine</name>
        <dbReference type="ChEBI" id="CHEBI:59789"/>
    </ligand>
</feature>
<keyword evidence="5 7" id="KW-0949">S-adenosyl-L-methionine</keyword>
<dbReference type="EMBL" id="QAON01000005">
    <property type="protein sequence ID" value="PTQ89897.1"/>
    <property type="molecule type" value="Genomic_DNA"/>
</dbReference>
<evidence type="ECO:0000256" key="5">
    <source>
        <dbReference type="ARBA" id="ARBA00022691"/>
    </source>
</evidence>
<keyword evidence="12" id="KW-1185">Reference proteome</keyword>
<evidence type="ECO:0000259" key="9">
    <source>
        <dbReference type="Pfam" id="PF18125"/>
    </source>
</evidence>
<dbReference type="NCBIfam" id="NF008734">
    <property type="entry name" value="PRK11760.1"/>
    <property type="match status" value="1"/>
</dbReference>
<dbReference type="OrthoDB" id="154490at2"/>
<keyword evidence="3 11" id="KW-0489">Methyltransferase</keyword>